<protein>
    <recommendedName>
        <fullName evidence="3">F-box domain-containing protein</fullName>
    </recommendedName>
</protein>
<evidence type="ECO:0008006" key="3">
    <source>
        <dbReference type="Google" id="ProtNLM"/>
    </source>
</evidence>
<keyword evidence="2" id="KW-1185">Reference proteome</keyword>
<evidence type="ECO:0000313" key="2">
    <source>
        <dbReference type="Proteomes" id="UP000009328"/>
    </source>
</evidence>
<dbReference type="HOGENOM" id="CLU_785737_0_0_1"/>
<dbReference type="EMBL" id="CAIF01000292">
    <property type="protein sequence ID" value="CCH46979.1"/>
    <property type="molecule type" value="Genomic_DNA"/>
</dbReference>
<dbReference type="Proteomes" id="UP000009328">
    <property type="component" value="Unassembled WGS sequence"/>
</dbReference>
<evidence type="ECO:0000313" key="1">
    <source>
        <dbReference type="EMBL" id="CCH46979.1"/>
    </source>
</evidence>
<accession>K0L040</accession>
<name>K0L040_WICCF</name>
<sequence length="358" mass="41599">MIDMYPLPASFEEALPIEIQALILYCLKPEDLYRLVEAFPSIVPLFIDRFKVITNDPTNPRYRSVPNVIDASKMIRHSNDVPLSKSRGVTIVECHDVTEDYFCEDFIHLIYAISSKKRNKNLPSDDKLNLKITIHGINYDESCLENSINRFLDLTNDKTVTYLNVPDVEYIADLEDTDWDPDCVEPFKSLERANINTVYDFPSHIFPKLECLELNLVDDDLVMRNEDKFPESVSFNYGMNKFTLKSWMCSKIQNLRIRCPENVRGVLELKDLNFPNLKVLEIYHKNDGHGDRAIHNVSLTNINAPQLQWFQFDSPLTDLILDNFQANDLEEITLHSRTLTTNPETPTRFPKLKKYNMN</sequence>
<organism evidence="1 2">
    <name type="scientific">Wickerhamomyces ciferrii (strain ATCC 14091 / BCRC 22168 / CBS 111 / JCM 3599 / NBRC 0793 / NRRL Y-1031 F-60-10)</name>
    <name type="common">Yeast</name>
    <name type="synonym">Pichia ciferrii</name>
    <dbReference type="NCBI Taxonomy" id="1206466"/>
    <lineage>
        <taxon>Eukaryota</taxon>
        <taxon>Fungi</taxon>
        <taxon>Dikarya</taxon>
        <taxon>Ascomycota</taxon>
        <taxon>Saccharomycotina</taxon>
        <taxon>Saccharomycetes</taxon>
        <taxon>Phaffomycetales</taxon>
        <taxon>Wickerhamomycetaceae</taxon>
        <taxon>Wickerhamomyces</taxon>
    </lineage>
</organism>
<proteinExistence type="predicted"/>
<comment type="caution">
    <text evidence="1">The sequence shown here is derived from an EMBL/GenBank/DDBJ whole genome shotgun (WGS) entry which is preliminary data.</text>
</comment>
<reference evidence="1 2" key="1">
    <citation type="journal article" date="2012" name="Eukaryot. Cell">
        <title>Draft genome sequence of Wickerhamomyces ciferrii NRRL Y-1031 F-60-10.</title>
        <authorList>
            <person name="Schneider J."/>
            <person name="Andrea H."/>
            <person name="Blom J."/>
            <person name="Jaenicke S."/>
            <person name="Ruckert C."/>
            <person name="Schorsch C."/>
            <person name="Szczepanowski R."/>
            <person name="Farwick M."/>
            <person name="Goesmann A."/>
            <person name="Puhler A."/>
            <person name="Schaffer S."/>
            <person name="Tauch A."/>
            <person name="Kohler T."/>
            <person name="Brinkrolf K."/>
        </authorList>
    </citation>
    <scope>NUCLEOTIDE SEQUENCE [LARGE SCALE GENOMIC DNA]</scope>
    <source>
        <strain evidence="2">ATCC 14091 / BCRC 22168 / CBS 111 / JCM 3599 / NBRC 0793 / NRRL Y-1031 F-60-10</strain>
    </source>
</reference>
<dbReference type="AlphaFoldDB" id="K0L040"/>
<dbReference type="InParanoid" id="K0L040"/>
<gene>
    <name evidence="1" type="ORF">BN7_6586</name>
</gene>